<evidence type="ECO:0000313" key="1">
    <source>
        <dbReference type="EMBL" id="KAI0493757.1"/>
    </source>
</evidence>
<reference evidence="1" key="1">
    <citation type="journal article" date="2022" name="Front. Genet.">
        <title>Chromosome-Scale Assembly of the Dendrobium nobile Genome Provides Insights Into the Molecular Mechanism of the Biosynthesis of the Medicinal Active Ingredient of Dendrobium.</title>
        <authorList>
            <person name="Xu Q."/>
            <person name="Niu S.-C."/>
            <person name="Li K.-L."/>
            <person name="Zheng P.-J."/>
            <person name="Zhang X.-J."/>
            <person name="Jia Y."/>
            <person name="Liu Y."/>
            <person name="Niu Y.-X."/>
            <person name="Yu L.-H."/>
            <person name="Chen D.-F."/>
            <person name="Zhang G.-Q."/>
        </authorList>
    </citation>
    <scope>NUCLEOTIDE SEQUENCE</scope>
    <source>
        <tissue evidence="1">Leaf</tissue>
    </source>
</reference>
<dbReference type="AlphaFoldDB" id="A0A8T3ABG5"/>
<accession>A0A8T3ABG5</accession>
<evidence type="ECO:0000313" key="2">
    <source>
        <dbReference type="Proteomes" id="UP000829196"/>
    </source>
</evidence>
<proteinExistence type="predicted"/>
<organism evidence="1 2">
    <name type="scientific">Dendrobium nobile</name>
    <name type="common">Orchid</name>
    <dbReference type="NCBI Taxonomy" id="94219"/>
    <lineage>
        <taxon>Eukaryota</taxon>
        <taxon>Viridiplantae</taxon>
        <taxon>Streptophyta</taxon>
        <taxon>Embryophyta</taxon>
        <taxon>Tracheophyta</taxon>
        <taxon>Spermatophyta</taxon>
        <taxon>Magnoliopsida</taxon>
        <taxon>Liliopsida</taxon>
        <taxon>Asparagales</taxon>
        <taxon>Orchidaceae</taxon>
        <taxon>Epidendroideae</taxon>
        <taxon>Malaxideae</taxon>
        <taxon>Dendrobiinae</taxon>
        <taxon>Dendrobium</taxon>
    </lineage>
</organism>
<gene>
    <name evidence="1" type="ORF">KFK09_023882</name>
</gene>
<keyword evidence="2" id="KW-1185">Reference proteome</keyword>
<comment type="caution">
    <text evidence="1">The sequence shown here is derived from an EMBL/GenBank/DDBJ whole genome shotgun (WGS) entry which is preliminary data.</text>
</comment>
<dbReference type="EMBL" id="JAGYWB010000017">
    <property type="protein sequence ID" value="KAI0493757.1"/>
    <property type="molecule type" value="Genomic_DNA"/>
</dbReference>
<name>A0A8T3ABG5_DENNO</name>
<sequence>MASHHLGSKHLFNTFGKQYYLIENILSFWLSKLLMSYSYWWDVVLFFLEGSYFLEILSNEPPTHKGVERGM</sequence>
<protein>
    <submittedName>
        <fullName evidence="1">Uncharacterized protein</fullName>
    </submittedName>
</protein>
<dbReference type="Proteomes" id="UP000829196">
    <property type="component" value="Unassembled WGS sequence"/>
</dbReference>